<feature type="chain" id="PRO_5028312380" evidence="12">
    <location>
        <begin position="18"/>
        <end position="465"/>
    </location>
</feature>
<gene>
    <name evidence="15" type="primary">gfra3</name>
</gene>
<dbReference type="GO" id="GO:0007169">
    <property type="term" value="P:cell surface receptor protein tyrosine kinase signaling pathway"/>
    <property type="evidence" value="ECO:0007669"/>
    <property type="project" value="UniProtKB-ARBA"/>
</dbReference>
<keyword evidence="8" id="KW-0325">Glycoprotein</keyword>
<accession>A0A6P8H6Y0</accession>
<keyword evidence="9" id="KW-0449">Lipoprotein</keyword>
<comment type="similarity">
    <text evidence="2">Belongs to the GDNFR family.</text>
</comment>
<dbReference type="AlphaFoldDB" id="A0A6P8H6Y0"/>
<evidence type="ECO:0000256" key="2">
    <source>
        <dbReference type="ARBA" id="ARBA00005961"/>
    </source>
</evidence>
<evidence type="ECO:0000256" key="9">
    <source>
        <dbReference type="ARBA" id="ARBA00023288"/>
    </source>
</evidence>
<dbReference type="InterPro" id="IPR037193">
    <property type="entry name" value="GDNF_alpha"/>
</dbReference>
<keyword evidence="6 11" id="KW-0472">Membrane</keyword>
<keyword evidence="3" id="KW-1003">Cell membrane</keyword>
<dbReference type="SMART" id="SM00907">
    <property type="entry name" value="GDNF"/>
    <property type="match status" value="3"/>
</dbReference>
<evidence type="ECO:0000256" key="3">
    <source>
        <dbReference type="ARBA" id="ARBA00022475"/>
    </source>
</evidence>
<dbReference type="InterPro" id="IPR003438">
    <property type="entry name" value="GDNF_rcpt"/>
</dbReference>
<dbReference type="GO" id="GO:0043235">
    <property type="term" value="C:receptor complex"/>
    <property type="evidence" value="ECO:0007669"/>
    <property type="project" value="TreeGrafter"/>
</dbReference>
<evidence type="ECO:0000256" key="6">
    <source>
        <dbReference type="ARBA" id="ARBA00023136"/>
    </source>
</evidence>
<dbReference type="PANTHER" id="PTHR10269:SF15">
    <property type="entry name" value="GDNF FAMILY RECEPTOR ALPHA-3"/>
    <property type="match status" value="1"/>
</dbReference>
<comment type="subcellular location">
    <subcellularLocation>
        <location evidence="1">Cell membrane</location>
        <topology evidence="1">Lipid-anchor</topology>
        <topology evidence="1">GPI-anchor</topology>
    </subcellularLocation>
</comment>
<dbReference type="CTD" id="2676"/>
<organism evidence="14 15">
    <name type="scientific">Clupea harengus</name>
    <name type="common">Atlantic herring</name>
    <dbReference type="NCBI Taxonomy" id="7950"/>
    <lineage>
        <taxon>Eukaryota</taxon>
        <taxon>Metazoa</taxon>
        <taxon>Chordata</taxon>
        <taxon>Craniata</taxon>
        <taxon>Vertebrata</taxon>
        <taxon>Euteleostomi</taxon>
        <taxon>Actinopterygii</taxon>
        <taxon>Neopterygii</taxon>
        <taxon>Teleostei</taxon>
        <taxon>Clupei</taxon>
        <taxon>Clupeiformes</taxon>
        <taxon>Clupeoidei</taxon>
        <taxon>Clupeidae</taxon>
        <taxon>Clupea</taxon>
    </lineage>
</organism>
<evidence type="ECO:0000256" key="11">
    <source>
        <dbReference type="SAM" id="Phobius"/>
    </source>
</evidence>
<keyword evidence="11" id="KW-1133">Transmembrane helix</keyword>
<evidence type="ECO:0000256" key="12">
    <source>
        <dbReference type="SAM" id="SignalP"/>
    </source>
</evidence>
<protein>
    <submittedName>
        <fullName evidence="15">GDNF family receptor alpha-3</fullName>
    </submittedName>
</protein>
<keyword evidence="10" id="KW-0175">Coiled coil</keyword>
<dbReference type="GO" id="GO:0009897">
    <property type="term" value="C:external side of plasma membrane"/>
    <property type="evidence" value="ECO:0007669"/>
    <property type="project" value="TreeGrafter"/>
</dbReference>
<keyword evidence="7 15" id="KW-0675">Receptor</keyword>
<dbReference type="FunFam" id="1.10.220.110:FF:000001">
    <property type="entry name" value="GDNF family receptor alpha"/>
    <property type="match status" value="1"/>
</dbReference>
<evidence type="ECO:0000313" key="15">
    <source>
        <dbReference type="RefSeq" id="XP_031443432.1"/>
    </source>
</evidence>
<evidence type="ECO:0000256" key="4">
    <source>
        <dbReference type="ARBA" id="ARBA00022622"/>
    </source>
</evidence>
<dbReference type="InterPro" id="IPR016017">
    <property type="entry name" value="GDNF/GAS1"/>
</dbReference>
<dbReference type="Pfam" id="PF02351">
    <property type="entry name" value="GDNF"/>
    <property type="match status" value="2"/>
</dbReference>
<name>A0A6P8H6Y0_CLUHA</name>
<feature type="domain" description="GDNF/GAS1" evidence="13">
    <location>
        <begin position="148"/>
        <end position="229"/>
    </location>
</feature>
<feature type="transmembrane region" description="Helical" evidence="11">
    <location>
        <begin position="441"/>
        <end position="464"/>
    </location>
</feature>
<feature type="domain" description="GDNF/GAS1" evidence="13">
    <location>
        <begin position="242"/>
        <end position="336"/>
    </location>
</feature>
<feature type="domain" description="GDNF/GAS1" evidence="13">
    <location>
        <begin position="25"/>
        <end position="106"/>
    </location>
</feature>
<keyword evidence="14" id="KW-1185">Reference proteome</keyword>
<evidence type="ECO:0000259" key="13">
    <source>
        <dbReference type="SMART" id="SM00907"/>
    </source>
</evidence>
<dbReference type="GeneID" id="105903548"/>
<reference evidence="15" key="1">
    <citation type="submission" date="2025-08" db="UniProtKB">
        <authorList>
            <consortium name="RefSeq"/>
        </authorList>
    </citation>
    <scope>IDENTIFICATION</scope>
</reference>
<evidence type="ECO:0000256" key="7">
    <source>
        <dbReference type="ARBA" id="ARBA00023170"/>
    </source>
</evidence>
<dbReference type="PANTHER" id="PTHR10269">
    <property type="entry name" value="GDNF RECEPTOR ALPHA"/>
    <property type="match status" value="1"/>
</dbReference>
<dbReference type="SUPFAM" id="SSF110035">
    <property type="entry name" value="GDNF receptor-like"/>
    <property type="match status" value="1"/>
</dbReference>
<dbReference type="Gene3D" id="1.10.220.110">
    <property type="entry name" value="GDNF binding domain"/>
    <property type="match status" value="1"/>
</dbReference>
<evidence type="ECO:0000256" key="1">
    <source>
        <dbReference type="ARBA" id="ARBA00004609"/>
    </source>
</evidence>
<evidence type="ECO:0000256" key="8">
    <source>
        <dbReference type="ARBA" id="ARBA00023180"/>
    </source>
</evidence>
<dbReference type="RefSeq" id="XP_031443432.1">
    <property type="nucleotide sequence ID" value="XM_031587572.2"/>
</dbReference>
<evidence type="ECO:0000256" key="10">
    <source>
        <dbReference type="SAM" id="Coils"/>
    </source>
</evidence>
<proteinExistence type="inferred from homology"/>
<keyword evidence="11" id="KW-0812">Transmembrane</keyword>
<dbReference type="PRINTS" id="PR01316">
    <property type="entry name" value="GDNFRECEPTOR"/>
</dbReference>
<keyword evidence="5 12" id="KW-0732">Signal</keyword>
<feature type="signal peptide" evidence="12">
    <location>
        <begin position="1"/>
        <end position="17"/>
    </location>
</feature>
<dbReference type="GO" id="GO:0007399">
    <property type="term" value="P:nervous system development"/>
    <property type="evidence" value="ECO:0007669"/>
    <property type="project" value="TreeGrafter"/>
</dbReference>
<dbReference type="OrthoDB" id="9894700at2759"/>
<evidence type="ECO:0000256" key="5">
    <source>
        <dbReference type="ARBA" id="ARBA00022729"/>
    </source>
</evidence>
<feature type="coiled-coil region" evidence="10">
    <location>
        <begin position="372"/>
        <end position="406"/>
    </location>
</feature>
<dbReference type="GO" id="GO:0038023">
    <property type="term" value="F:signaling receptor activity"/>
    <property type="evidence" value="ECO:0007669"/>
    <property type="project" value="InterPro"/>
</dbReference>
<sequence length="465" mass="52309">MFLLGILLSFFSPGVHCSSTGGLDCLEARRSCQEQRQCRTLLEHLDLCLERSADGRLDPEARQGCLQTQSSLLQVKRHLLHCRCQRGSRKEERCIKAYWAFRFPQGYDDIESSPYEDMEEELRRSLDTLRINSLVAASSPSLDGQNQCLKAAQYCGMFEKCGALRSEYAAACTKPAAEGIDRCNRQKCHRALRRFLERVPEDYSLPVLFCPCSDPLCGERRRKTIVPSCSYEDHEYDRPPNCLHLKGLCTTDNLCRARLADFQHHCQPSLYSSSGCARESRAMCLKAYTGLIGTVMTPNYVQNSSMDVSLWCNCEGSGNHWQDCQHLQHLFTDNTCLSNAITTMGSFLSHPEEGVAPPPPAPSQITQHHQLNVNLQSALNSVETSEEEEEEEKEEQEAVKDEEEIVERFHVIPPYSEKATVSNLNSAGRGVHSVLSLRRPLLAPALPLLLLLSFLFILTLACPFT</sequence>
<evidence type="ECO:0000313" key="14">
    <source>
        <dbReference type="Proteomes" id="UP000515152"/>
    </source>
</evidence>
<dbReference type="KEGG" id="char:105903548"/>
<dbReference type="Proteomes" id="UP000515152">
    <property type="component" value="Chromosome 20"/>
</dbReference>
<keyword evidence="4" id="KW-0336">GPI-anchor</keyword>